<dbReference type="EMBL" id="JAULSU010000009">
    <property type="protein sequence ID" value="KAK0609263.1"/>
    <property type="molecule type" value="Genomic_DNA"/>
</dbReference>
<dbReference type="AlphaFoldDB" id="A0AA39TV84"/>
<evidence type="ECO:0000313" key="2">
    <source>
        <dbReference type="Proteomes" id="UP001175000"/>
    </source>
</evidence>
<reference evidence="1" key="1">
    <citation type="submission" date="2023-06" db="EMBL/GenBank/DDBJ databases">
        <title>Genome-scale phylogeny and comparative genomics of the fungal order Sordariales.</title>
        <authorList>
            <consortium name="Lawrence Berkeley National Laboratory"/>
            <person name="Hensen N."/>
            <person name="Bonometti L."/>
            <person name="Westerberg I."/>
            <person name="Brannstrom I.O."/>
            <person name="Guillou S."/>
            <person name="Cros-Aarteil S."/>
            <person name="Calhoun S."/>
            <person name="Haridas S."/>
            <person name="Kuo A."/>
            <person name="Mondo S."/>
            <person name="Pangilinan J."/>
            <person name="Riley R."/>
            <person name="Labutti K."/>
            <person name="Andreopoulos B."/>
            <person name="Lipzen A."/>
            <person name="Chen C."/>
            <person name="Yanf M."/>
            <person name="Daum C."/>
            <person name="Ng V."/>
            <person name="Clum A."/>
            <person name="Steindorff A."/>
            <person name="Ohm R."/>
            <person name="Martin F."/>
            <person name="Silar P."/>
            <person name="Natvig D."/>
            <person name="Lalanne C."/>
            <person name="Gautier V."/>
            <person name="Ament-Velasquez S.L."/>
            <person name="Kruys A."/>
            <person name="Hutchinson M.I."/>
            <person name="Powell A.J."/>
            <person name="Barry K."/>
            <person name="Miller A.N."/>
            <person name="Grigoriev I.V."/>
            <person name="Debuchy R."/>
            <person name="Gladieux P."/>
            <person name="Thoren M.H."/>
            <person name="Johannesson H."/>
        </authorList>
    </citation>
    <scope>NUCLEOTIDE SEQUENCE</scope>
    <source>
        <strain evidence="1">CBS 606.72</strain>
    </source>
</reference>
<gene>
    <name evidence="1" type="ORF">B0T14DRAFT_344434</name>
</gene>
<name>A0AA39TV84_9PEZI</name>
<accession>A0AA39TV84</accession>
<protein>
    <submittedName>
        <fullName evidence="1">Uncharacterized protein</fullName>
    </submittedName>
</protein>
<organism evidence="1 2">
    <name type="scientific">Immersiella caudata</name>
    <dbReference type="NCBI Taxonomy" id="314043"/>
    <lineage>
        <taxon>Eukaryota</taxon>
        <taxon>Fungi</taxon>
        <taxon>Dikarya</taxon>
        <taxon>Ascomycota</taxon>
        <taxon>Pezizomycotina</taxon>
        <taxon>Sordariomycetes</taxon>
        <taxon>Sordariomycetidae</taxon>
        <taxon>Sordariales</taxon>
        <taxon>Lasiosphaeriaceae</taxon>
        <taxon>Immersiella</taxon>
    </lineage>
</organism>
<keyword evidence="2" id="KW-1185">Reference proteome</keyword>
<sequence length="114" mass="12420">MAFLDKRYVGIPLRSAVWLNADLAFFLIQMLLLRPRIVHSTASPAHSRRFKLHTRQALLKSSTEAASLSRRLRPFYCECTLTGCAAGGARKCCSLLALVGDGLIVAATEEDGVG</sequence>
<dbReference type="Proteomes" id="UP001175000">
    <property type="component" value="Unassembled WGS sequence"/>
</dbReference>
<proteinExistence type="predicted"/>
<evidence type="ECO:0000313" key="1">
    <source>
        <dbReference type="EMBL" id="KAK0609263.1"/>
    </source>
</evidence>
<comment type="caution">
    <text evidence="1">The sequence shown here is derived from an EMBL/GenBank/DDBJ whole genome shotgun (WGS) entry which is preliminary data.</text>
</comment>